<dbReference type="AlphaFoldDB" id="M2RBP0"/>
<reference evidence="1 2" key="1">
    <citation type="journal article" date="2012" name="Proc. Natl. Acad. Sci. U.S.A.">
        <title>Comparative genomics of Ceriporiopsis subvermispora and Phanerochaete chrysosporium provide insight into selective ligninolysis.</title>
        <authorList>
            <person name="Fernandez-Fueyo E."/>
            <person name="Ruiz-Duenas F.J."/>
            <person name="Ferreira P."/>
            <person name="Floudas D."/>
            <person name="Hibbett D.S."/>
            <person name="Canessa P."/>
            <person name="Larrondo L.F."/>
            <person name="James T.Y."/>
            <person name="Seelenfreund D."/>
            <person name="Lobos S."/>
            <person name="Polanco R."/>
            <person name="Tello M."/>
            <person name="Honda Y."/>
            <person name="Watanabe T."/>
            <person name="Watanabe T."/>
            <person name="Ryu J.S."/>
            <person name="Kubicek C.P."/>
            <person name="Schmoll M."/>
            <person name="Gaskell J."/>
            <person name="Hammel K.E."/>
            <person name="St John F.J."/>
            <person name="Vanden Wymelenberg A."/>
            <person name="Sabat G."/>
            <person name="Splinter BonDurant S."/>
            <person name="Syed K."/>
            <person name="Yadav J.S."/>
            <person name="Doddapaneni H."/>
            <person name="Subramanian V."/>
            <person name="Lavin J.L."/>
            <person name="Oguiza J.A."/>
            <person name="Perez G."/>
            <person name="Pisabarro A.G."/>
            <person name="Ramirez L."/>
            <person name="Santoyo F."/>
            <person name="Master E."/>
            <person name="Coutinho P.M."/>
            <person name="Henrissat B."/>
            <person name="Lombard V."/>
            <person name="Magnuson J.K."/>
            <person name="Kuees U."/>
            <person name="Hori C."/>
            <person name="Igarashi K."/>
            <person name="Samejima M."/>
            <person name="Held B.W."/>
            <person name="Barry K.W."/>
            <person name="LaButti K.M."/>
            <person name="Lapidus A."/>
            <person name="Lindquist E.A."/>
            <person name="Lucas S.M."/>
            <person name="Riley R."/>
            <person name="Salamov A.A."/>
            <person name="Hoffmeister D."/>
            <person name="Schwenk D."/>
            <person name="Hadar Y."/>
            <person name="Yarden O."/>
            <person name="de Vries R.P."/>
            <person name="Wiebenga A."/>
            <person name="Stenlid J."/>
            <person name="Eastwood D."/>
            <person name="Grigoriev I.V."/>
            <person name="Berka R.M."/>
            <person name="Blanchette R.A."/>
            <person name="Kersten P."/>
            <person name="Martinez A.T."/>
            <person name="Vicuna R."/>
            <person name="Cullen D."/>
        </authorList>
    </citation>
    <scope>NUCLEOTIDE SEQUENCE [LARGE SCALE GENOMIC DNA]</scope>
    <source>
        <strain evidence="1 2">B</strain>
    </source>
</reference>
<dbReference type="Proteomes" id="UP000016930">
    <property type="component" value="Unassembled WGS sequence"/>
</dbReference>
<gene>
    <name evidence="1" type="ORF">CERSUDRAFT_74244</name>
</gene>
<name>M2RBP0_CERS8</name>
<protein>
    <submittedName>
        <fullName evidence="1">Uncharacterized protein</fullName>
    </submittedName>
</protein>
<proteinExistence type="predicted"/>
<sequence>MSATGSIKAEGANKFIGSFTVSGVKVNITGNLSDSIQTWSCSDATLDYGSTGHLTSTRDFHGVIGTTTISLQFTNGPSITGNLDSSLTLATTVVGSGTWESD</sequence>
<dbReference type="HOGENOM" id="CLU_155349_2_1_1"/>
<accession>M2RBP0</accession>
<dbReference type="EMBL" id="KB445798">
    <property type="protein sequence ID" value="EMD36216.1"/>
    <property type="molecule type" value="Genomic_DNA"/>
</dbReference>
<evidence type="ECO:0000313" key="2">
    <source>
        <dbReference type="Proteomes" id="UP000016930"/>
    </source>
</evidence>
<dbReference type="OrthoDB" id="2998325at2759"/>
<keyword evidence="2" id="KW-1185">Reference proteome</keyword>
<evidence type="ECO:0000313" key="1">
    <source>
        <dbReference type="EMBL" id="EMD36216.1"/>
    </source>
</evidence>
<organism evidence="1 2">
    <name type="scientific">Ceriporiopsis subvermispora (strain B)</name>
    <name type="common">White-rot fungus</name>
    <name type="synonym">Gelatoporia subvermispora</name>
    <dbReference type="NCBI Taxonomy" id="914234"/>
    <lineage>
        <taxon>Eukaryota</taxon>
        <taxon>Fungi</taxon>
        <taxon>Dikarya</taxon>
        <taxon>Basidiomycota</taxon>
        <taxon>Agaricomycotina</taxon>
        <taxon>Agaricomycetes</taxon>
        <taxon>Polyporales</taxon>
        <taxon>Gelatoporiaceae</taxon>
        <taxon>Gelatoporia</taxon>
    </lineage>
</organism>